<evidence type="ECO:0000256" key="11">
    <source>
        <dbReference type="PIRSR" id="PIRSR601233-2"/>
    </source>
</evidence>
<dbReference type="GO" id="GO:0005525">
    <property type="term" value="F:GTP binding"/>
    <property type="evidence" value="ECO:0007669"/>
    <property type="project" value="UniProtKB-KW"/>
</dbReference>
<evidence type="ECO:0000256" key="8">
    <source>
        <dbReference type="ARBA" id="ARBA00023211"/>
    </source>
</evidence>
<evidence type="ECO:0000256" key="3">
    <source>
        <dbReference type="ARBA" id="ARBA00022598"/>
    </source>
</evidence>
<evidence type="ECO:0000313" key="13">
    <source>
        <dbReference type="Proteomes" id="UP000645257"/>
    </source>
</evidence>
<keyword evidence="4" id="KW-0479">Metal-binding</keyword>
<dbReference type="GO" id="GO:0003972">
    <property type="term" value="F:RNA ligase (ATP) activity"/>
    <property type="evidence" value="ECO:0007669"/>
    <property type="project" value="TreeGrafter"/>
</dbReference>
<dbReference type="EC" id="6.5.1.8" evidence="2"/>
<evidence type="ECO:0000256" key="7">
    <source>
        <dbReference type="ARBA" id="ARBA00023134"/>
    </source>
</evidence>
<evidence type="ECO:0000256" key="6">
    <source>
        <dbReference type="ARBA" id="ARBA00022800"/>
    </source>
</evidence>
<evidence type="ECO:0000256" key="9">
    <source>
        <dbReference type="ARBA" id="ARBA00047746"/>
    </source>
</evidence>
<keyword evidence="7 11" id="KW-0342">GTP-binding</keyword>
<gene>
    <name evidence="12" type="ORF">GCM10011289_04460</name>
</gene>
<comment type="cofactor">
    <cofactor evidence="1">
        <name>Mn(2+)</name>
        <dbReference type="ChEBI" id="CHEBI:29035"/>
    </cofactor>
</comment>
<keyword evidence="8" id="KW-0464">Manganese</keyword>
<dbReference type="Gene3D" id="3.90.1860.10">
    <property type="entry name" value="tRNA-splicing ligase RtcB"/>
    <property type="match status" value="1"/>
</dbReference>
<dbReference type="SUPFAM" id="SSF103365">
    <property type="entry name" value="Hypothetical protein PH1602"/>
    <property type="match status" value="1"/>
</dbReference>
<proteinExistence type="predicted"/>
<protein>
    <recommendedName>
        <fullName evidence="2">3'-phosphate/5'-hydroxy nucleic acid ligase</fullName>
        <ecNumber evidence="2">6.5.1.8</ecNumber>
    </recommendedName>
</protein>
<dbReference type="InterPro" id="IPR036025">
    <property type="entry name" value="RtcB-like_sf"/>
</dbReference>
<dbReference type="EMBL" id="BMYX01000001">
    <property type="protein sequence ID" value="GGY05010.1"/>
    <property type="molecule type" value="Genomic_DNA"/>
</dbReference>
<dbReference type="RefSeq" id="WP_215796601.1">
    <property type="nucleotide sequence ID" value="NZ_CP069161.1"/>
</dbReference>
<comment type="catalytic activity">
    <reaction evidence="9">
        <text>a 3'-end 3'-phospho-ribonucleotide-RNA + a 5'-end dephospho-ribonucleoside-RNA + GTP = a ribonucleotidyl-ribonucleotide-RNA + GMP + diphosphate</text>
        <dbReference type="Rhea" id="RHEA:68076"/>
        <dbReference type="Rhea" id="RHEA-COMP:10463"/>
        <dbReference type="Rhea" id="RHEA-COMP:13936"/>
        <dbReference type="Rhea" id="RHEA-COMP:17355"/>
        <dbReference type="ChEBI" id="CHEBI:33019"/>
        <dbReference type="ChEBI" id="CHEBI:37565"/>
        <dbReference type="ChEBI" id="CHEBI:58115"/>
        <dbReference type="ChEBI" id="CHEBI:83062"/>
        <dbReference type="ChEBI" id="CHEBI:138284"/>
        <dbReference type="ChEBI" id="CHEBI:173118"/>
        <dbReference type="EC" id="6.5.1.8"/>
    </reaction>
</comment>
<feature type="active site" description="GMP-histidine intermediate" evidence="10">
    <location>
        <position position="12"/>
    </location>
</feature>
<organism evidence="12 13">
    <name type="scientific">Paludibacterium paludis</name>
    <dbReference type="NCBI Taxonomy" id="1225769"/>
    <lineage>
        <taxon>Bacteria</taxon>
        <taxon>Pseudomonadati</taxon>
        <taxon>Pseudomonadota</taxon>
        <taxon>Betaproteobacteria</taxon>
        <taxon>Neisseriales</taxon>
        <taxon>Chromobacteriaceae</taxon>
        <taxon>Paludibacterium</taxon>
    </lineage>
</organism>
<name>A0A918U7K6_9NEIS</name>
<comment type="caution">
    <text evidence="12">The sequence shown here is derived from an EMBL/GenBank/DDBJ whole genome shotgun (WGS) entry which is preliminary data.</text>
</comment>
<sequence length="96" mass="10767">MADEISLFSLAHGAGRKWMRSECKDRLSSRYSPQQLKRTAPGSHVVCDDRQLLFEEAPEAYKSIGTVIESLREAGLIHVIARLKPVPTYKPRGESV</sequence>
<evidence type="ECO:0000256" key="1">
    <source>
        <dbReference type="ARBA" id="ARBA00001936"/>
    </source>
</evidence>
<dbReference type="PANTHER" id="PTHR11118:SF1">
    <property type="entry name" value="RNA-SPLICING LIGASE RTCB HOMOLOG"/>
    <property type="match status" value="1"/>
</dbReference>
<keyword evidence="13" id="KW-1185">Reference proteome</keyword>
<keyword evidence="6" id="KW-0692">RNA repair</keyword>
<dbReference type="Pfam" id="PF01139">
    <property type="entry name" value="RtcB"/>
    <property type="match status" value="1"/>
</dbReference>
<keyword evidence="3" id="KW-0436">Ligase</keyword>
<feature type="binding site" evidence="11">
    <location>
        <begin position="12"/>
        <end position="15"/>
    </location>
    <ligand>
        <name>GMP</name>
        <dbReference type="ChEBI" id="CHEBI:58115"/>
    </ligand>
</feature>
<dbReference type="GO" id="GO:0046872">
    <property type="term" value="F:metal ion binding"/>
    <property type="evidence" value="ECO:0007669"/>
    <property type="project" value="UniProtKB-KW"/>
</dbReference>
<dbReference type="AlphaFoldDB" id="A0A918U7K6"/>
<dbReference type="GO" id="GO:0006396">
    <property type="term" value="P:RNA processing"/>
    <property type="evidence" value="ECO:0007669"/>
    <property type="project" value="InterPro"/>
</dbReference>
<evidence type="ECO:0000313" key="12">
    <source>
        <dbReference type="EMBL" id="GGY05010.1"/>
    </source>
</evidence>
<dbReference type="PANTHER" id="PTHR11118">
    <property type="entry name" value="RNA-SPLICING LIGASE RTCB HOMOLOG"/>
    <property type="match status" value="1"/>
</dbReference>
<evidence type="ECO:0000256" key="4">
    <source>
        <dbReference type="ARBA" id="ARBA00022723"/>
    </source>
</evidence>
<accession>A0A918U7K6</accession>
<dbReference type="Proteomes" id="UP000645257">
    <property type="component" value="Unassembled WGS sequence"/>
</dbReference>
<reference evidence="12" key="2">
    <citation type="submission" date="2020-09" db="EMBL/GenBank/DDBJ databases">
        <authorList>
            <person name="Sun Q."/>
            <person name="Kim S."/>
        </authorList>
    </citation>
    <scope>NUCLEOTIDE SEQUENCE</scope>
    <source>
        <strain evidence="12">KCTC 32182</strain>
    </source>
</reference>
<reference evidence="12" key="1">
    <citation type="journal article" date="2014" name="Int. J. Syst. Evol. Microbiol.">
        <title>Complete genome sequence of Corynebacterium casei LMG S-19264T (=DSM 44701T), isolated from a smear-ripened cheese.</title>
        <authorList>
            <consortium name="US DOE Joint Genome Institute (JGI-PGF)"/>
            <person name="Walter F."/>
            <person name="Albersmeier A."/>
            <person name="Kalinowski J."/>
            <person name="Ruckert C."/>
        </authorList>
    </citation>
    <scope>NUCLEOTIDE SEQUENCE</scope>
    <source>
        <strain evidence="12">KCTC 32182</strain>
    </source>
</reference>
<dbReference type="GO" id="GO:0042245">
    <property type="term" value="P:RNA repair"/>
    <property type="evidence" value="ECO:0007669"/>
    <property type="project" value="UniProtKB-KW"/>
</dbReference>
<evidence type="ECO:0000256" key="10">
    <source>
        <dbReference type="PIRSR" id="PIRSR601233-1"/>
    </source>
</evidence>
<evidence type="ECO:0000256" key="5">
    <source>
        <dbReference type="ARBA" id="ARBA00022741"/>
    </source>
</evidence>
<keyword evidence="5 11" id="KW-0547">Nucleotide-binding</keyword>
<dbReference type="InterPro" id="IPR001233">
    <property type="entry name" value="RtcB"/>
</dbReference>
<evidence type="ECO:0000256" key="2">
    <source>
        <dbReference type="ARBA" id="ARBA00012726"/>
    </source>
</evidence>
<dbReference type="GO" id="GO:0170057">
    <property type="term" value="F:RNA ligase (GTP) activity"/>
    <property type="evidence" value="ECO:0007669"/>
    <property type="project" value="UniProtKB-EC"/>
</dbReference>